<dbReference type="PANTHER" id="PTHR21497">
    <property type="entry name" value="UBIQUITIN LIGASE E3 ALPHA-RELATED"/>
    <property type="match status" value="1"/>
</dbReference>
<dbReference type="CDD" id="cd19672">
    <property type="entry name" value="UBR-box_UBR1_like"/>
    <property type="match status" value="1"/>
</dbReference>
<dbReference type="GO" id="GO:0016567">
    <property type="term" value="P:protein ubiquitination"/>
    <property type="evidence" value="ECO:0007669"/>
    <property type="project" value="UniProtKB-UniRule"/>
</dbReference>
<comment type="similarity">
    <text evidence="8 10">Belongs to the E3 ubiquitin-protein ligase UBR1-like family.</text>
</comment>
<dbReference type="InterPro" id="IPR039164">
    <property type="entry name" value="UBR1-like"/>
</dbReference>
<dbReference type="SMART" id="SM00396">
    <property type="entry name" value="ZnF_UBR1"/>
    <property type="match status" value="1"/>
</dbReference>
<dbReference type="EC" id="2.3.2.27" evidence="10"/>
<evidence type="ECO:0000259" key="12">
    <source>
        <dbReference type="PROSITE" id="PS51157"/>
    </source>
</evidence>
<name>A0AAD4R719_9BILA</name>
<evidence type="ECO:0000256" key="9">
    <source>
        <dbReference type="PROSITE-ProRule" id="PRU00508"/>
    </source>
</evidence>
<evidence type="ECO:0000256" key="11">
    <source>
        <dbReference type="SAM" id="MobiDB-lite"/>
    </source>
</evidence>
<reference evidence="13" key="1">
    <citation type="submission" date="2022-01" db="EMBL/GenBank/DDBJ databases">
        <title>Genome Sequence Resource for Two Populations of Ditylenchus destructor, the Migratory Endoparasitic Phytonematode.</title>
        <authorList>
            <person name="Zhang H."/>
            <person name="Lin R."/>
            <person name="Xie B."/>
        </authorList>
    </citation>
    <scope>NUCLEOTIDE SEQUENCE</scope>
    <source>
        <strain evidence="13">BazhouSP</strain>
    </source>
</reference>
<dbReference type="GO" id="GO:0008270">
    <property type="term" value="F:zinc ion binding"/>
    <property type="evidence" value="ECO:0007669"/>
    <property type="project" value="UniProtKB-UniRule"/>
</dbReference>
<dbReference type="InterPro" id="IPR014719">
    <property type="entry name" value="Ribosomal_bL12_C/ClpS-like"/>
</dbReference>
<organism evidence="13 14">
    <name type="scientific">Ditylenchus destructor</name>
    <dbReference type="NCBI Taxonomy" id="166010"/>
    <lineage>
        <taxon>Eukaryota</taxon>
        <taxon>Metazoa</taxon>
        <taxon>Ecdysozoa</taxon>
        <taxon>Nematoda</taxon>
        <taxon>Chromadorea</taxon>
        <taxon>Rhabditida</taxon>
        <taxon>Tylenchina</taxon>
        <taxon>Tylenchomorpha</taxon>
        <taxon>Sphaerularioidea</taxon>
        <taxon>Anguinidae</taxon>
        <taxon>Anguininae</taxon>
        <taxon>Ditylenchus</taxon>
    </lineage>
</organism>
<evidence type="ECO:0000256" key="1">
    <source>
        <dbReference type="ARBA" id="ARBA00000900"/>
    </source>
</evidence>
<evidence type="ECO:0000256" key="4">
    <source>
        <dbReference type="ARBA" id="ARBA00022723"/>
    </source>
</evidence>
<dbReference type="Pfam" id="PF22960">
    <property type="entry name" value="WHD_UBR1"/>
    <property type="match status" value="1"/>
</dbReference>
<dbReference type="Pfam" id="PF18995">
    <property type="entry name" value="PRT6_C"/>
    <property type="match status" value="1"/>
</dbReference>
<evidence type="ECO:0000256" key="3">
    <source>
        <dbReference type="ARBA" id="ARBA00022679"/>
    </source>
</evidence>
<feature type="domain" description="UBR-type" evidence="12">
    <location>
        <begin position="96"/>
        <end position="167"/>
    </location>
</feature>
<dbReference type="GO" id="GO:0000151">
    <property type="term" value="C:ubiquitin ligase complex"/>
    <property type="evidence" value="ECO:0007669"/>
    <property type="project" value="TreeGrafter"/>
</dbReference>
<dbReference type="Gene3D" id="3.30.1390.10">
    <property type="match status" value="1"/>
</dbReference>
<dbReference type="PROSITE" id="PS51157">
    <property type="entry name" value="ZF_UBR"/>
    <property type="match status" value="1"/>
</dbReference>
<dbReference type="FunFam" id="2.10.110.30:FF:000001">
    <property type="entry name" value="E3 ubiquitin-protein ligase UBR2 isoform 1"/>
    <property type="match status" value="1"/>
</dbReference>
<feature type="region of interest" description="Disordered" evidence="11">
    <location>
        <begin position="1101"/>
        <end position="1120"/>
    </location>
</feature>
<evidence type="ECO:0000256" key="5">
    <source>
        <dbReference type="ARBA" id="ARBA00022771"/>
    </source>
</evidence>
<evidence type="ECO:0000313" key="14">
    <source>
        <dbReference type="Proteomes" id="UP001201812"/>
    </source>
</evidence>
<evidence type="ECO:0000256" key="8">
    <source>
        <dbReference type="ARBA" id="ARBA00046341"/>
    </source>
</evidence>
<dbReference type="SUPFAM" id="SSF54736">
    <property type="entry name" value="ClpS-like"/>
    <property type="match status" value="1"/>
</dbReference>
<evidence type="ECO:0000256" key="7">
    <source>
        <dbReference type="ARBA" id="ARBA00022833"/>
    </source>
</evidence>
<dbReference type="InterPro" id="IPR055194">
    <property type="entry name" value="UBR1-like_WH"/>
</dbReference>
<comment type="function">
    <text evidence="10">Ubiquitin ligase protein which is a component of the N-end rule pathway. Recognizes and binds to proteins bearing specific N-terminal residues that are destabilizing according to the N-end rule, leading to their ubiquitination and subsequent degradation.</text>
</comment>
<feature type="zinc finger region" description="UBR-type" evidence="9">
    <location>
        <begin position="96"/>
        <end position="167"/>
    </location>
</feature>
<gene>
    <name evidence="13" type="ORF">DdX_08770</name>
</gene>
<dbReference type="FunFam" id="3.30.1390.10:FF:000010">
    <property type="entry name" value="E3 ubiquitin-protein ligase ubr-1"/>
    <property type="match status" value="1"/>
</dbReference>
<comment type="caution">
    <text evidence="13">The sequence shown here is derived from an EMBL/GenBank/DDBJ whole genome shotgun (WGS) entry which is preliminary data.</text>
</comment>
<dbReference type="Pfam" id="PF02617">
    <property type="entry name" value="ClpS"/>
    <property type="match status" value="1"/>
</dbReference>
<dbReference type="InterPro" id="IPR044046">
    <property type="entry name" value="E3_ligase_UBR-like_C"/>
</dbReference>
<keyword evidence="7 10" id="KW-0862">Zinc</keyword>
<dbReference type="GO" id="GO:0005737">
    <property type="term" value="C:cytoplasm"/>
    <property type="evidence" value="ECO:0007669"/>
    <property type="project" value="TreeGrafter"/>
</dbReference>
<evidence type="ECO:0000256" key="2">
    <source>
        <dbReference type="ARBA" id="ARBA00004906"/>
    </source>
</evidence>
<sequence length="1951" mass="221074">MIDQILNATRQEDWRKASTLLYKHWSQTCPNVYAITGEPWDQPQPNDDKIEKHLLYPLAAMYCCEQGASDSHKNDISLKRLGQITGIDASNRRPGQICGRVFKNGEPNYTCKDCATDGTCVLCRDCFLNSAHVNHKYKMHTSLGYGYCDCGDSEAWSRNHICKIHSTSEDQEGGAETTGSALPSDLETRLYNVSSIACRFIVNLLCWSQTESLPSNIIQEIPYIDDDEFQTVLFNDETHTYEAVIRALELAVHCSNNQAMRLATIVDREGRSIVKTGKKEVCDTVKAMIERRTAREPQNRRTQKSGPLEVKVFRSSLVSYQNFALRLMSWMSSQSQEFPPMSTIIGDVLLYECYEEKCPLKFLSFNNESPSDPASLPCQHPSICLKMMEYDRKLWKAARLAFHQLLMCTVLVNLKQKQEFGRIFVRNYVSLFNDFIDDDHEHSVSIVSMTVQVFTVPTVARYLVVEENVLDLIYSALSNFCQKYVTVSHFNDKLLQLDFASDSYPAVLRRACYMLSDASYLLNLVPKPEDWTDPLRVNFLRGGVAFLRFLRDVEGMDEVKRQSVEHQLMESEWETAFNLFIRTQDPLSLMLEWTKSDVKVHLNLFKKCLMEIHRKIEHMPEFSSQRQLVEINGISAHCISFDVSKQPLSIHRPLWRFVAGLFTASKETLSHYVIDDSEHIPASQLNLKGFRSILMEMPLRVIVLQAQCNAQLWRRNGFSLVNQMHNYSSHLCRTEMFDRDVLLLQVVAALMDPNKFIIRVLDKFTLSKWAEIGFEDSSTPLSSASIPGTPSATPEELSKISTMLAEEMLQLLIFILGERYLPGLGECSPMQCLEREILHILCTGPQPFSKIERAVPNDPGTQRLSIDVAVKNVGEFKKPTATTSGMFYLKSSLLSEYNPFFWHYSKTQMSQAEQQQKKERANLRRDLIACPPPMPPNFAPFFKPIVRLAECELFIKLLRVIFERVGKRSRFSNDGCFHRALFLTGMALNEQQRAMDNGEEFGFIHKAETESLLSLMTNLQNKPEGETHADLLACIIQKYQQLNNRLNEKQGKRPEGKAEPAGEEGTPKTRNAEKASIAARKRQLALERMKQLQRSFKNQNIEHIDTDEQTTSKTRTSVDESDNYIGEDEEYEQGTISDNAGFPVCCGPRTTPMVSKTQRKITCILCQEDETLSFNGSPIVCAGFIQTSRIFSMNRFSSHPKSTDMIRNRRLDIFTPIETDEGTIISTCSHTMHYACYKSFVDSLNVRERTRARQQLTRMVNYDDGEFLCPLCKRLSNCALPFLPVIDRRLDLPSDNSIVNPSFGLWLVDPSKALSQLLNRSEAASRGRKRSNSEGPSEKISVLLGHLLPASLSRSTPSNIRNSSDLSALIHDGPISSDFLSRFRATPHKNSMNSKRFYNTLVPEILALNKSERQEFFQHRLNSSVSPSKKKSGGLIMSGKNGEASHFDSSCFVSVPPFLKALTLGNTSTEGINVFGDAFERFNEALSVLESCAFVLRSICAILEAEKKPLFGALNARQRDCINATVRLAAVIPLNCHSVGFRVLVTSLMDPLVNYFGEQLGGTHSTETSASESAARSLFDDPDKVNIMEIDMLTLAVELLACVGSTSLDQAQMCGSHEQSRKSKSQTLVNGSVNELYILRLTLLANLFQTFMSFDENESLTEVQIDASKGDTSRTDVLESRIKELFQTCRSQTSLEDWTKLYQKLCYAIVTFLRPLALYYNVTTLVPPPESLKDPSVAEMSSLCRYMGLPLSLSGILEGTEVETLFQEWTKQIPVTQLTEIPSTIHLPLKMNLLMDLPHDYSELINMASKFRCPSVKADDLTSAVPTLCLNCGELLCSQSYCCQRLLNEQNVGACTYHMAQCNGSSGIFLRIRDCQIVLLTTSKRGCQRPAPYVDEFGETDPGFRRGNPMHLNTELYWKLQRVWMYQEIAEEVVYSYDSNHRNIALEWQHF</sequence>
<dbReference type="Gene3D" id="2.10.110.30">
    <property type="match status" value="1"/>
</dbReference>
<dbReference type="Proteomes" id="UP001201812">
    <property type="component" value="Unassembled WGS sequence"/>
</dbReference>
<comment type="catalytic activity">
    <reaction evidence="1 10">
        <text>S-ubiquitinyl-[E2 ubiquitin-conjugating enzyme]-L-cysteine + [acceptor protein]-L-lysine = [E2 ubiquitin-conjugating enzyme]-L-cysteine + N(6)-ubiquitinyl-[acceptor protein]-L-lysine.</text>
        <dbReference type="EC" id="2.3.2.27"/>
    </reaction>
</comment>
<evidence type="ECO:0000256" key="6">
    <source>
        <dbReference type="ARBA" id="ARBA00022786"/>
    </source>
</evidence>
<keyword evidence="14" id="KW-1185">Reference proteome</keyword>
<dbReference type="GO" id="GO:0008233">
    <property type="term" value="F:peptidase activity"/>
    <property type="evidence" value="ECO:0007669"/>
    <property type="project" value="UniProtKB-KW"/>
</dbReference>
<accession>A0AAD4R719</accession>
<protein>
    <recommendedName>
        <fullName evidence="10">E3 ubiquitin-protein ligase</fullName>
        <ecNumber evidence="10">2.3.2.27</ecNumber>
    </recommendedName>
</protein>
<dbReference type="InterPro" id="IPR003769">
    <property type="entry name" value="ClpS_core"/>
</dbReference>
<dbReference type="InterPro" id="IPR003126">
    <property type="entry name" value="Znf_UBR"/>
</dbReference>
<keyword evidence="4 10" id="KW-0479">Metal-binding</keyword>
<dbReference type="GO" id="GO:0071596">
    <property type="term" value="P:ubiquitin-dependent protein catabolic process via the N-end rule pathway"/>
    <property type="evidence" value="ECO:0007669"/>
    <property type="project" value="UniProtKB-UniRule"/>
</dbReference>
<keyword evidence="13" id="KW-0645">Protease</keyword>
<evidence type="ECO:0000256" key="10">
    <source>
        <dbReference type="RuleBase" id="RU366018"/>
    </source>
</evidence>
<keyword evidence="13" id="KW-0378">Hydrolase</keyword>
<dbReference type="EMBL" id="JAKKPZ010000014">
    <property type="protein sequence ID" value="KAI1713887.1"/>
    <property type="molecule type" value="Genomic_DNA"/>
</dbReference>
<keyword evidence="3 10" id="KW-0808">Transferase</keyword>
<keyword evidence="5 10" id="KW-0863">Zinc-finger</keyword>
<feature type="compositionally biased region" description="Basic and acidic residues" evidence="11">
    <location>
        <begin position="1046"/>
        <end position="1073"/>
    </location>
</feature>
<evidence type="ECO:0000313" key="13">
    <source>
        <dbReference type="EMBL" id="KAI1713887.1"/>
    </source>
</evidence>
<dbReference type="Pfam" id="PF02207">
    <property type="entry name" value="zf-UBR"/>
    <property type="match status" value="1"/>
</dbReference>
<dbReference type="PANTHER" id="PTHR21497:SF24">
    <property type="entry name" value="E3 UBIQUITIN-PROTEIN LIGASE UBR1"/>
    <property type="match status" value="1"/>
</dbReference>
<proteinExistence type="inferred from homology"/>
<feature type="region of interest" description="Disordered" evidence="11">
    <location>
        <begin position="1046"/>
        <end position="1078"/>
    </location>
</feature>
<dbReference type="GO" id="GO:0061630">
    <property type="term" value="F:ubiquitin protein ligase activity"/>
    <property type="evidence" value="ECO:0007669"/>
    <property type="project" value="UniProtKB-UniRule"/>
</dbReference>
<comment type="pathway">
    <text evidence="2 10">Protein modification; protein ubiquitination.</text>
</comment>
<keyword evidence="6 10" id="KW-0833">Ubl conjugation pathway</keyword>